<evidence type="ECO:0000259" key="4">
    <source>
        <dbReference type="PROSITE" id="PS50102"/>
    </source>
</evidence>
<feature type="compositionally biased region" description="Low complexity" evidence="3">
    <location>
        <begin position="128"/>
        <end position="139"/>
    </location>
</feature>
<organism evidence="5">
    <name type="scientific">Stegastes partitus</name>
    <name type="common">bicolor damselfish</name>
    <dbReference type="NCBI Taxonomy" id="144197"/>
    <lineage>
        <taxon>Eukaryota</taxon>
        <taxon>Metazoa</taxon>
        <taxon>Chordata</taxon>
        <taxon>Craniata</taxon>
        <taxon>Vertebrata</taxon>
        <taxon>Euteleostomi</taxon>
        <taxon>Actinopterygii</taxon>
        <taxon>Neopterygii</taxon>
        <taxon>Teleostei</taxon>
        <taxon>Neoteleostei</taxon>
        <taxon>Acanthomorphata</taxon>
        <taxon>Ovalentaria</taxon>
        <taxon>Pomacentridae</taxon>
        <taxon>Stegastes</taxon>
    </lineage>
</organism>
<dbReference type="SUPFAM" id="SSF54928">
    <property type="entry name" value="RNA-binding domain, RBD"/>
    <property type="match status" value="1"/>
</dbReference>
<keyword evidence="1 2" id="KW-0694">RNA-binding</keyword>
<dbReference type="GO" id="GO:0070935">
    <property type="term" value="P:3'-UTR-mediated mRNA stabilization"/>
    <property type="evidence" value="ECO:0007669"/>
    <property type="project" value="TreeGrafter"/>
</dbReference>
<evidence type="ECO:0000313" key="5">
    <source>
        <dbReference type="Ensembl" id="ENSSPAP00000016683.1"/>
    </source>
</evidence>
<dbReference type="GO" id="GO:0008494">
    <property type="term" value="F:translation activator activity"/>
    <property type="evidence" value="ECO:0007669"/>
    <property type="project" value="TreeGrafter"/>
</dbReference>
<dbReference type="InterPro" id="IPR012677">
    <property type="entry name" value="Nucleotide-bd_a/b_plait_sf"/>
</dbReference>
<feature type="compositionally biased region" description="Low complexity" evidence="3">
    <location>
        <begin position="13"/>
        <end position="23"/>
    </location>
</feature>
<evidence type="ECO:0000256" key="2">
    <source>
        <dbReference type="PROSITE-ProRule" id="PRU00176"/>
    </source>
</evidence>
<feature type="region of interest" description="Disordered" evidence="3">
    <location>
        <begin position="121"/>
        <end position="140"/>
    </location>
</feature>
<dbReference type="GO" id="GO:0005737">
    <property type="term" value="C:cytoplasm"/>
    <property type="evidence" value="ECO:0007669"/>
    <property type="project" value="TreeGrafter"/>
</dbReference>
<protein>
    <recommendedName>
        <fullName evidence="4">RRM domain-containing protein</fullName>
    </recommendedName>
</protein>
<evidence type="ECO:0000256" key="3">
    <source>
        <dbReference type="SAM" id="MobiDB-lite"/>
    </source>
</evidence>
<dbReference type="STRING" id="144197.ENSSPAP00000016683"/>
<feature type="region of interest" description="Disordered" evidence="3">
    <location>
        <begin position="13"/>
        <end position="39"/>
    </location>
</feature>
<reference evidence="5" key="1">
    <citation type="submission" date="2023-09" db="UniProtKB">
        <authorList>
            <consortium name="Ensembl"/>
        </authorList>
    </citation>
    <scope>IDENTIFICATION</scope>
</reference>
<dbReference type="InterPro" id="IPR000504">
    <property type="entry name" value="RRM_dom"/>
</dbReference>
<evidence type="ECO:0000256" key="1">
    <source>
        <dbReference type="ARBA" id="ARBA00022884"/>
    </source>
</evidence>
<proteinExistence type="predicted"/>
<dbReference type="PROSITE" id="PS50102">
    <property type="entry name" value="RRM"/>
    <property type="match status" value="1"/>
</dbReference>
<dbReference type="InterPro" id="IPR035979">
    <property type="entry name" value="RBD_domain_sf"/>
</dbReference>
<dbReference type="AlphaFoldDB" id="A0A3B5A5R9"/>
<dbReference type="PANTHER" id="PTHR11176:SF57">
    <property type="entry name" value="PROTEIN BOULE"/>
    <property type="match status" value="1"/>
</dbReference>
<sequence length="230" mass="24443">VIFSFSKFTSCCASQSSSSSSSPDAPPPENHADSLTHHSPTVGTVIPNRIFVGGMGSSVNDGDLRCVFSQHGAIKEVKIVTNRYLSLILVSCVPPSTLLKANGICCKDKMLLIGQAVRKHQTSGRTKSASTASSEPATPQQMCLTTSTPYTYHNGVAYFHCPNMSPPAHHWPVRLAMPSSAAVFSQQSDYVYQPADGGSIQPSVAVMEDGAPEVPSPRTANPAFLFLNDS</sequence>
<dbReference type="Gene3D" id="3.30.70.330">
    <property type="match status" value="1"/>
</dbReference>
<name>A0A3B5A5R9_9TELE</name>
<feature type="domain" description="RRM" evidence="4">
    <location>
        <begin position="48"/>
        <end position="118"/>
    </location>
</feature>
<accession>A0A3B5A5R9</accession>
<dbReference type="GeneTree" id="ENSGT00940000179011"/>
<dbReference type="Ensembl" id="ENSSPAT00000016946.1">
    <property type="protein sequence ID" value="ENSSPAP00000016683.1"/>
    <property type="gene ID" value="ENSSPAG00000012577.1"/>
</dbReference>
<dbReference type="GO" id="GO:0003730">
    <property type="term" value="F:mRNA 3'-UTR binding"/>
    <property type="evidence" value="ECO:0007669"/>
    <property type="project" value="TreeGrafter"/>
</dbReference>
<dbReference type="PANTHER" id="PTHR11176">
    <property type="entry name" value="BOULE-RELATED"/>
    <property type="match status" value="1"/>
</dbReference>
<dbReference type="GO" id="GO:0045948">
    <property type="term" value="P:positive regulation of translational initiation"/>
    <property type="evidence" value="ECO:0007669"/>
    <property type="project" value="TreeGrafter"/>
</dbReference>